<organism evidence="2 3">
    <name type="scientific">Rhamnusium bicolor</name>
    <dbReference type="NCBI Taxonomy" id="1586634"/>
    <lineage>
        <taxon>Eukaryota</taxon>
        <taxon>Metazoa</taxon>
        <taxon>Ecdysozoa</taxon>
        <taxon>Arthropoda</taxon>
        <taxon>Hexapoda</taxon>
        <taxon>Insecta</taxon>
        <taxon>Pterygota</taxon>
        <taxon>Neoptera</taxon>
        <taxon>Endopterygota</taxon>
        <taxon>Coleoptera</taxon>
        <taxon>Polyphaga</taxon>
        <taxon>Cucujiformia</taxon>
        <taxon>Chrysomeloidea</taxon>
        <taxon>Cerambycidae</taxon>
        <taxon>Lepturinae</taxon>
        <taxon>Rhagiini</taxon>
        <taxon>Rhamnusium</taxon>
    </lineage>
</organism>
<accession>A0AAV8Y194</accession>
<reference evidence="2" key="1">
    <citation type="journal article" date="2023" name="Insect Mol. Biol.">
        <title>Genome sequencing provides insights into the evolution of gene families encoding plant cell wall-degrading enzymes in longhorned beetles.</title>
        <authorList>
            <person name="Shin N.R."/>
            <person name="Okamura Y."/>
            <person name="Kirsch R."/>
            <person name="Pauchet Y."/>
        </authorList>
    </citation>
    <scope>NUCLEOTIDE SEQUENCE</scope>
    <source>
        <strain evidence="2">RBIC_L_NR</strain>
    </source>
</reference>
<keyword evidence="3" id="KW-1185">Reference proteome</keyword>
<dbReference type="EMBL" id="JANEYF010002573">
    <property type="protein sequence ID" value="KAJ8944732.1"/>
    <property type="molecule type" value="Genomic_DNA"/>
</dbReference>
<dbReference type="AlphaFoldDB" id="A0AAV8Y194"/>
<evidence type="ECO:0000313" key="2">
    <source>
        <dbReference type="EMBL" id="KAJ8944732.1"/>
    </source>
</evidence>
<comment type="caution">
    <text evidence="2">The sequence shown here is derived from an EMBL/GenBank/DDBJ whole genome shotgun (WGS) entry which is preliminary data.</text>
</comment>
<sequence>MFKFNYFVDKESATSTDTQLDTTQDEIKNDSTISPPKRCLPKNTIFQPGGASYTLQNREKSHNTSTTKIHTSTQKSIKPLDIMQMSTQMKTLVTAKLKRLLIKV</sequence>
<evidence type="ECO:0000313" key="3">
    <source>
        <dbReference type="Proteomes" id="UP001162156"/>
    </source>
</evidence>
<evidence type="ECO:0000256" key="1">
    <source>
        <dbReference type="SAM" id="MobiDB-lite"/>
    </source>
</evidence>
<dbReference type="Proteomes" id="UP001162156">
    <property type="component" value="Unassembled WGS sequence"/>
</dbReference>
<gene>
    <name evidence="2" type="ORF">NQ314_009385</name>
</gene>
<proteinExistence type="predicted"/>
<feature type="region of interest" description="Disordered" evidence="1">
    <location>
        <begin position="12"/>
        <end position="41"/>
    </location>
</feature>
<name>A0AAV8Y194_9CUCU</name>
<protein>
    <submittedName>
        <fullName evidence="2">Uncharacterized protein</fullName>
    </submittedName>
</protein>